<dbReference type="KEGG" id="alt:ambt_05290"/>
<gene>
    <name evidence="1" type="ordered locus">ambt_05290</name>
</gene>
<protein>
    <submittedName>
        <fullName evidence="1">Uncharacterized protein</fullName>
    </submittedName>
</protein>
<proteinExistence type="predicted"/>
<sequence>MLKSQDILVTLKILGFEEYSEATKVTTMRLQGRAWLDLNESAEIASSYDLDNDELVVSDEPDDFEQKDLETIRDYLGQFEATTSTGWTYRSLAKQLFISVSEANQSVKRCIAAGLLYQVGRGPVRTNRPVLYNFIRYGVGVSFYAEKGKVARGIPTSIAAPAFKTRFLSSDMPPVWPCARGTVKGVAIPPIYKSVVKAVMIDSWLYDQLALIDIFRIGTAREREEVLPLLDNLRVKK</sequence>
<dbReference type="RefSeq" id="WP_013783547.1">
    <property type="nucleotide sequence ID" value="NC_015554.1"/>
</dbReference>
<dbReference type="AlphaFoldDB" id="F5Z424"/>
<dbReference type="Proteomes" id="UP000000683">
    <property type="component" value="Chromosome"/>
</dbReference>
<name>F5Z424_ALTNA</name>
<organism evidence="1 2">
    <name type="scientific">Alteromonas naphthalenivorans</name>
    <dbReference type="NCBI Taxonomy" id="715451"/>
    <lineage>
        <taxon>Bacteria</taxon>
        <taxon>Pseudomonadati</taxon>
        <taxon>Pseudomonadota</taxon>
        <taxon>Gammaproteobacteria</taxon>
        <taxon>Alteromonadales</taxon>
        <taxon>Alteromonadaceae</taxon>
        <taxon>Alteromonas/Salinimonas group</taxon>
        <taxon>Alteromonas</taxon>
    </lineage>
</organism>
<accession>F5Z424</accession>
<dbReference type="EMBL" id="CP002339">
    <property type="protein sequence ID" value="AEF02606.1"/>
    <property type="molecule type" value="Genomic_DNA"/>
</dbReference>
<evidence type="ECO:0000313" key="2">
    <source>
        <dbReference type="Proteomes" id="UP000000683"/>
    </source>
</evidence>
<evidence type="ECO:0000313" key="1">
    <source>
        <dbReference type="EMBL" id="AEF02606.1"/>
    </source>
</evidence>
<dbReference type="eggNOG" id="ENOG502ZI89">
    <property type="taxonomic scope" value="Bacteria"/>
</dbReference>
<reference evidence="1 2" key="1">
    <citation type="journal article" date="2011" name="J. Bacteriol.">
        <title>Complete genome sequence of the polycyclic aromatic hydrocarbon-degrading bacterium Alteromonas sp. strain SN2.</title>
        <authorList>
            <person name="Jin H.M."/>
            <person name="Jeong H."/>
            <person name="Moon E.J."/>
            <person name="Math R.K."/>
            <person name="Lee K."/>
            <person name="Kim H.J."/>
            <person name="Jeon C.O."/>
            <person name="Oh T.K."/>
            <person name="Kim J.F."/>
        </authorList>
    </citation>
    <scope>NUCLEOTIDE SEQUENCE [LARGE SCALE GENOMIC DNA]</scope>
    <source>
        <strain evidence="2">JCM 17741 / KACC 18427 / KCTC 11700BP / SN2</strain>
    </source>
</reference>
<dbReference type="HOGENOM" id="CLU_099442_0_0_6"/>
<dbReference type="OrthoDB" id="194359at2"/>
<keyword evidence="2" id="KW-1185">Reference proteome</keyword>